<reference evidence="7 8" key="1">
    <citation type="journal article" date="2019" name="Int. J. Syst. Evol. Microbiol.">
        <title>The Global Catalogue of Microorganisms (GCM) 10K type strain sequencing project: providing services to taxonomists for standard genome sequencing and annotation.</title>
        <authorList>
            <consortium name="The Broad Institute Genomics Platform"/>
            <consortium name="The Broad Institute Genome Sequencing Center for Infectious Disease"/>
            <person name="Wu L."/>
            <person name="Ma J."/>
        </authorList>
    </citation>
    <scope>NUCLEOTIDE SEQUENCE [LARGE SCALE GENOMIC DNA]</scope>
    <source>
        <strain evidence="7 8">JCM 13584</strain>
    </source>
</reference>
<evidence type="ECO:0000256" key="1">
    <source>
        <dbReference type="ARBA" id="ARBA00004651"/>
    </source>
</evidence>
<gene>
    <name evidence="7" type="ORF">GCM10009717_07310</name>
</gene>
<accession>A0ABN2Q4I7</accession>
<comment type="subcellular location">
    <subcellularLocation>
        <location evidence="1">Cell membrane</location>
        <topology evidence="1">Multi-pass membrane protein</topology>
    </subcellularLocation>
</comment>
<dbReference type="PANTHER" id="PTHR30561:SF9">
    <property type="entry name" value="4-AMINO-4-DEOXY-L-ARABINOSE-PHOSPHOUNDECAPRENOL FLIPPASE SUBUNIT ARNF-RELATED"/>
    <property type="match status" value="1"/>
</dbReference>
<dbReference type="Proteomes" id="UP001499954">
    <property type="component" value="Unassembled WGS sequence"/>
</dbReference>
<feature type="transmembrane region" description="Helical" evidence="6">
    <location>
        <begin position="50"/>
        <end position="73"/>
    </location>
</feature>
<evidence type="ECO:0000313" key="7">
    <source>
        <dbReference type="EMBL" id="GAA1943414.1"/>
    </source>
</evidence>
<evidence type="ECO:0000256" key="3">
    <source>
        <dbReference type="ARBA" id="ARBA00022692"/>
    </source>
</evidence>
<dbReference type="RefSeq" id="WP_157414863.1">
    <property type="nucleotide sequence ID" value="NZ_BAAAMK010000001.1"/>
</dbReference>
<dbReference type="InterPro" id="IPR000390">
    <property type="entry name" value="Small_drug/metabolite_transptr"/>
</dbReference>
<evidence type="ECO:0000256" key="4">
    <source>
        <dbReference type="ARBA" id="ARBA00022989"/>
    </source>
</evidence>
<keyword evidence="3 6" id="KW-0812">Transmembrane</keyword>
<comment type="caution">
    <text evidence="7">The sequence shown here is derived from an EMBL/GenBank/DDBJ whole genome shotgun (WGS) entry which is preliminary data.</text>
</comment>
<organism evidence="7 8">
    <name type="scientific">Agromyces allii</name>
    <dbReference type="NCBI Taxonomy" id="393607"/>
    <lineage>
        <taxon>Bacteria</taxon>
        <taxon>Bacillati</taxon>
        <taxon>Actinomycetota</taxon>
        <taxon>Actinomycetes</taxon>
        <taxon>Micrococcales</taxon>
        <taxon>Microbacteriaceae</taxon>
        <taxon>Agromyces</taxon>
    </lineage>
</organism>
<protein>
    <submittedName>
        <fullName evidence="7">SMR family transporter</fullName>
    </submittedName>
</protein>
<keyword evidence="8" id="KW-1185">Reference proteome</keyword>
<proteinExistence type="predicted"/>
<dbReference type="SUPFAM" id="SSF103481">
    <property type="entry name" value="Multidrug resistance efflux transporter EmrE"/>
    <property type="match status" value="1"/>
</dbReference>
<dbReference type="InterPro" id="IPR037185">
    <property type="entry name" value="EmrE-like"/>
</dbReference>
<feature type="transmembrane region" description="Helical" evidence="6">
    <location>
        <begin position="80"/>
        <end position="100"/>
    </location>
</feature>
<keyword evidence="5 6" id="KW-0472">Membrane</keyword>
<evidence type="ECO:0000256" key="5">
    <source>
        <dbReference type="ARBA" id="ARBA00023136"/>
    </source>
</evidence>
<keyword evidence="2" id="KW-1003">Cell membrane</keyword>
<name>A0ABN2Q4I7_9MICO</name>
<dbReference type="EMBL" id="BAAAMK010000001">
    <property type="protein sequence ID" value="GAA1943414.1"/>
    <property type="molecule type" value="Genomic_DNA"/>
</dbReference>
<dbReference type="PANTHER" id="PTHR30561">
    <property type="entry name" value="SMR FAMILY PROTON-DEPENDENT DRUG EFFLUX TRANSPORTER SUGE"/>
    <property type="match status" value="1"/>
</dbReference>
<sequence>MALTFGVWVMLITGVLLNAGAQLLIKAGTTALGGQLVSPDGIVQTVFRVLFQPFILGGLAAYVVSVGLWIVVLSKAPVSVAYPMLSIGYIVNAFLAYFLFGEALSVWKLVGIGVIVLGVFILARAGATA</sequence>
<evidence type="ECO:0000256" key="6">
    <source>
        <dbReference type="SAM" id="Phobius"/>
    </source>
</evidence>
<dbReference type="Gene3D" id="1.10.3730.20">
    <property type="match status" value="1"/>
</dbReference>
<keyword evidence="4 6" id="KW-1133">Transmembrane helix</keyword>
<evidence type="ECO:0000313" key="8">
    <source>
        <dbReference type="Proteomes" id="UP001499954"/>
    </source>
</evidence>
<feature type="transmembrane region" description="Helical" evidence="6">
    <location>
        <begin position="106"/>
        <end position="127"/>
    </location>
</feature>
<evidence type="ECO:0000256" key="2">
    <source>
        <dbReference type="ARBA" id="ARBA00022475"/>
    </source>
</evidence>